<name>A0A0S7WN26_UNCT6</name>
<reference evidence="2 3" key="1">
    <citation type="journal article" date="2015" name="Microbiome">
        <title>Genomic resolution of linkages in carbon, nitrogen, and sulfur cycling among widespread estuary sediment bacteria.</title>
        <authorList>
            <person name="Baker B.J."/>
            <person name="Lazar C.S."/>
            <person name="Teske A.P."/>
            <person name="Dick G.J."/>
        </authorList>
    </citation>
    <scope>NUCLEOTIDE SEQUENCE [LARGE SCALE GENOMIC DNA]</scope>
    <source>
        <strain evidence="2">DG_24</strain>
    </source>
</reference>
<dbReference type="EMBL" id="LIZS01000114">
    <property type="protein sequence ID" value="KPJ51546.1"/>
    <property type="molecule type" value="Genomic_DNA"/>
</dbReference>
<dbReference type="AlphaFoldDB" id="A0A0S7WN26"/>
<protein>
    <submittedName>
        <fullName evidence="2">Uncharacterized protein</fullName>
    </submittedName>
</protein>
<accession>A0A0S7WN26</accession>
<comment type="caution">
    <text evidence="2">The sequence shown here is derived from an EMBL/GenBank/DDBJ whole genome shotgun (WGS) entry which is preliminary data.</text>
</comment>
<evidence type="ECO:0000256" key="1">
    <source>
        <dbReference type="SAM" id="MobiDB-lite"/>
    </source>
</evidence>
<proteinExistence type="predicted"/>
<dbReference type="Proteomes" id="UP000052008">
    <property type="component" value="Unassembled WGS sequence"/>
</dbReference>
<gene>
    <name evidence="2" type="ORF">AMJ39_09710</name>
</gene>
<evidence type="ECO:0000313" key="2">
    <source>
        <dbReference type="EMBL" id="KPJ51546.1"/>
    </source>
</evidence>
<feature type="region of interest" description="Disordered" evidence="1">
    <location>
        <begin position="35"/>
        <end position="64"/>
    </location>
</feature>
<organism evidence="2 3">
    <name type="scientific">candidate division TA06 bacterium DG_24</name>
    <dbReference type="NCBI Taxonomy" id="1703770"/>
    <lineage>
        <taxon>Bacteria</taxon>
        <taxon>Bacteria division TA06</taxon>
    </lineage>
</organism>
<feature type="compositionally biased region" description="Basic residues" evidence="1">
    <location>
        <begin position="53"/>
        <end position="64"/>
    </location>
</feature>
<evidence type="ECO:0000313" key="3">
    <source>
        <dbReference type="Proteomes" id="UP000052008"/>
    </source>
</evidence>
<sequence>MLIDECSQLAVEAVKTGEMRGSTGVTREEQMRAYQHNMTRKSQKVKAVPTEKRPKKRAARRPDF</sequence>